<sequence>MPGWIIHNKWAQRMEISKEVSEYINRAIDNVNMPEDFREYIEKRRIPRSRGGNISIMDAVSLQGRSLHDLGRGDKEKVKFIKEPILLFLSRKGKDYVKVWYLHFILDYLNSKQLRDWMKNTGESIEDCINKYQKNKAVTVSGTEEQLIEVMNFLKGNIHELQEDLNLPK</sequence>
<evidence type="ECO:0000313" key="2">
    <source>
        <dbReference type="Proteomes" id="UP000279422"/>
    </source>
</evidence>
<dbReference type="EMBL" id="QMPZ01000040">
    <property type="protein sequence ID" value="RLE09548.1"/>
    <property type="molecule type" value="Genomic_DNA"/>
</dbReference>
<name>A0A497E462_UNCAE</name>
<accession>A0A497E462</accession>
<dbReference type="Proteomes" id="UP000279422">
    <property type="component" value="Unassembled WGS sequence"/>
</dbReference>
<proteinExistence type="predicted"/>
<organism evidence="1 2">
    <name type="scientific">Aerophobetes bacterium</name>
    <dbReference type="NCBI Taxonomy" id="2030807"/>
    <lineage>
        <taxon>Bacteria</taxon>
        <taxon>Candidatus Aerophobota</taxon>
    </lineage>
</organism>
<protein>
    <submittedName>
        <fullName evidence="1">Uncharacterized protein</fullName>
    </submittedName>
</protein>
<comment type="caution">
    <text evidence="1">The sequence shown here is derived from an EMBL/GenBank/DDBJ whole genome shotgun (WGS) entry which is preliminary data.</text>
</comment>
<evidence type="ECO:0000313" key="1">
    <source>
        <dbReference type="EMBL" id="RLE09548.1"/>
    </source>
</evidence>
<gene>
    <name evidence="1" type="ORF">DRJ00_03885</name>
</gene>
<reference evidence="1 2" key="1">
    <citation type="submission" date="2018-06" db="EMBL/GenBank/DDBJ databases">
        <title>Extensive metabolic versatility and redundancy in microbially diverse, dynamic hydrothermal sediments.</title>
        <authorList>
            <person name="Dombrowski N."/>
            <person name="Teske A."/>
            <person name="Baker B.J."/>
        </authorList>
    </citation>
    <scope>NUCLEOTIDE SEQUENCE [LARGE SCALE GENOMIC DNA]</scope>
    <source>
        <strain evidence="1">B47_G16</strain>
    </source>
</reference>
<dbReference type="AlphaFoldDB" id="A0A497E462"/>